<evidence type="ECO:0000259" key="5">
    <source>
        <dbReference type="Pfam" id="PF00149"/>
    </source>
</evidence>
<comment type="similarity">
    <text evidence="1 3">Belongs to the 5'-nucleotidase family.</text>
</comment>
<dbReference type="PANTHER" id="PTHR11575">
    <property type="entry name" value="5'-NUCLEOTIDASE-RELATED"/>
    <property type="match status" value="1"/>
</dbReference>
<evidence type="ECO:0000256" key="1">
    <source>
        <dbReference type="ARBA" id="ARBA00006654"/>
    </source>
</evidence>
<evidence type="ECO:0000256" key="3">
    <source>
        <dbReference type="RuleBase" id="RU362119"/>
    </source>
</evidence>
<comment type="caution">
    <text evidence="7">The sequence shown here is derived from an EMBL/GenBank/DDBJ whole genome shotgun (WGS) entry which is preliminary data.</text>
</comment>
<gene>
    <name evidence="7" type="ORF">H4R18_001689</name>
</gene>
<keyword evidence="8" id="KW-1185">Reference proteome</keyword>
<organism evidence="7 8">
    <name type="scientific">Coemansia javaensis</name>
    <dbReference type="NCBI Taxonomy" id="2761396"/>
    <lineage>
        <taxon>Eukaryota</taxon>
        <taxon>Fungi</taxon>
        <taxon>Fungi incertae sedis</taxon>
        <taxon>Zoopagomycota</taxon>
        <taxon>Kickxellomycotina</taxon>
        <taxon>Kickxellomycetes</taxon>
        <taxon>Kickxellales</taxon>
        <taxon>Kickxellaceae</taxon>
        <taxon>Coemansia</taxon>
    </lineage>
</organism>
<evidence type="ECO:0000313" key="7">
    <source>
        <dbReference type="EMBL" id="KAJ2783480.1"/>
    </source>
</evidence>
<accession>A0A9W8HE99</accession>
<dbReference type="GO" id="GO:0000166">
    <property type="term" value="F:nucleotide binding"/>
    <property type="evidence" value="ECO:0007669"/>
    <property type="project" value="UniProtKB-KW"/>
</dbReference>
<dbReference type="Pfam" id="PF02872">
    <property type="entry name" value="5_nucleotid_C"/>
    <property type="match status" value="1"/>
</dbReference>
<protein>
    <recommendedName>
        <fullName evidence="9">Metallo-dependent phosphatase</fullName>
    </recommendedName>
</protein>
<dbReference type="InterPro" id="IPR029052">
    <property type="entry name" value="Metallo-depent_PP-like"/>
</dbReference>
<keyword evidence="2" id="KW-0732">Signal</keyword>
<dbReference type="InterPro" id="IPR004843">
    <property type="entry name" value="Calcineurin-like_PHP"/>
</dbReference>
<feature type="region of interest" description="Disordered" evidence="4">
    <location>
        <begin position="514"/>
        <end position="540"/>
    </location>
</feature>
<feature type="region of interest" description="Disordered" evidence="4">
    <location>
        <begin position="476"/>
        <end position="495"/>
    </location>
</feature>
<dbReference type="InterPro" id="IPR008334">
    <property type="entry name" value="5'-Nucleotdase_C"/>
</dbReference>
<evidence type="ECO:0000256" key="2">
    <source>
        <dbReference type="ARBA" id="ARBA00022729"/>
    </source>
</evidence>
<dbReference type="OrthoDB" id="10252235at2759"/>
<dbReference type="InterPro" id="IPR006179">
    <property type="entry name" value="5_nucleotidase/apyrase"/>
</dbReference>
<dbReference type="Pfam" id="PF00149">
    <property type="entry name" value="Metallophos"/>
    <property type="match status" value="1"/>
</dbReference>
<dbReference type="EMBL" id="JANBUL010000046">
    <property type="protein sequence ID" value="KAJ2783480.1"/>
    <property type="molecule type" value="Genomic_DNA"/>
</dbReference>
<keyword evidence="3" id="KW-0378">Hydrolase</keyword>
<dbReference type="Gene3D" id="3.60.21.10">
    <property type="match status" value="1"/>
</dbReference>
<dbReference type="SUPFAM" id="SSF56300">
    <property type="entry name" value="Metallo-dependent phosphatases"/>
    <property type="match status" value="1"/>
</dbReference>
<sequence length="719" mass="77799">MHAQTSERSKTLRILHFNDVYNVSADVREPVGGATRFAGLLNSLQDNAAAGPTLTLFSGDAFFPSLESTFTMGDHMRAVLNELRIDASVFGNHEFDKGVDVLEGLTDRCNFPWLITNLVDTARGTSAVRNSLPHLVKEVGGVRVGIIGIIEKDWLDTLPAMPPSYKYVHYLQSAQDVSRTLRDPAGAACDLIICLTHMRLNFNIKLAEQCPEIDLILSGHDHFYYVGSGIDELIDPTAAELPEKYMGYQDDRDMLAAWTAERAALAPGSRGNRIIISGTDFRDMSEITLHLGESAAGGVDIGRISVLRRRVTSKAPEAPAVKAIVEEIEGQLSQALDRPIGFSTSPLDARSSMCRMQEATLGNLSSDLMRAYYAESTGAHMALFCGGTIRSDKVFPAGVVRLRELAELFPFTDPVVVIKMTGEQIRIALENGVSKWPAHDGRFPHVSGLRFEFDPTREPGNRITSIIHTAEAKRAAKAGKTRVANTPTTSARTSMSRLSSFGDAAGYRSALRHSDSRTVVGTDSDMESDNDDDERDGPLDKDAVYTVVTRDYMYRGYDGYAESMRDNEAVVDDGISFSDLYQCYFRSLQACNALWDGPAGAGKAQPGAPLSVSVQEDPVAAVAGSVWRRLVLEHAYLARGLTPRPAAAAAALPLSKHAAAASIEPLTPIASAPIAGLPDGIPAFPLYTDGRIKNVGGAEVQNFSSGSRFNTATVVHVTE</sequence>
<dbReference type="PRINTS" id="PR01607">
    <property type="entry name" value="APYRASEFAMLY"/>
</dbReference>
<dbReference type="SUPFAM" id="SSF55816">
    <property type="entry name" value="5'-nucleotidase (syn. UDP-sugar hydrolase), C-terminal domain"/>
    <property type="match status" value="2"/>
</dbReference>
<feature type="domain" description="5'-Nucleotidase C-terminal" evidence="6">
    <location>
        <begin position="340"/>
        <end position="468"/>
    </location>
</feature>
<dbReference type="Proteomes" id="UP001140217">
    <property type="component" value="Unassembled WGS sequence"/>
</dbReference>
<dbReference type="GO" id="GO:0009166">
    <property type="term" value="P:nucleotide catabolic process"/>
    <property type="evidence" value="ECO:0007669"/>
    <property type="project" value="InterPro"/>
</dbReference>
<evidence type="ECO:0000313" key="8">
    <source>
        <dbReference type="Proteomes" id="UP001140217"/>
    </source>
</evidence>
<dbReference type="GO" id="GO:0016787">
    <property type="term" value="F:hydrolase activity"/>
    <property type="evidence" value="ECO:0007669"/>
    <property type="project" value="UniProtKB-KW"/>
</dbReference>
<evidence type="ECO:0008006" key="9">
    <source>
        <dbReference type="Google" id="ProtNLM"/>
    </source>
</evidence>
<name>A0A9W8HE99_9FUNG</name>
<feature type="compositionally biased region" description="Acidic residues" evidence="4">
    <location>
        <begin position="524"/>
        <end position="535"/>
    </location>
</feature>
<dbReference type="AlphaFoldDB" id="A0A9W8HE99"/>
<dbReference type="Gene3D" id="3.90.780.10">
    <property type="entry name" value="5'-Nucleotidase, C-terminal domain"/>
    <property type="match status" value="1"/>
</dbReference>
<dbReference type="InterPro" id="IPR036907">
    <property type="entry name" value="5'-Nucleotdase_C_sf"/>
</dbReference>
<keyword evidence="3" id="KW-0547">Nucleotide-binding</keyword>
<evidence type="ECO:0000256" key="4">
    <source>
        <dbReference type="SAM" id="MobiDB-lite"/>
    </source>
</evidence>
<proteinExistence type="inferred from homology"/>
<feature type="domain" description="Calcineurin-like phosphoesterase" evidence="5">
    <location>
        <begin position="12"/>
        <end position="223"/>
    </location>
</feature>
<evidence type="ECO:0000259" key="6">
    <source>
        <dbReference type="Pfam" id="PF02872"/>
    </source>
</evidence>
<reference evidence="7" key="1">
    <citation type="submission" date="2022-07" db="EMBL/GenBank/DDBJ databases">
        <title>Phylogenomic reconstructions and comparative analyses of Kickxellomycotina fungi.</title>
        <authorList>
            <person name="Reynolds N.K."/>
            <person name="Stajich J.E."/>
            <person name="Barry K."/>
            <person name="Grigoriev I.V."/>
            <person name="Crous P."/>
            <person name="Smith M.E."/>
        </authorList>
    </citation>
    <scope>NUCLEOTIDE SEQUENCE</scope>
    <source>
        <strain evidence="7">NBRC 105414</strain>
    </source>
</reference>
<feature type="compositionally biased region" description="Polar residues" evidence="4">
    <location>
        <begin position="483"/>
        <end position="495"/>
    </location>
</feature>
<dbReference type="PANTHER" id="PTHR11575:SF48">
    <property type="entry name" value="5'-NUCLEOTIDASE"/>
    <property type="match status" value="1"/>
</dbReference>